<comment type="caution">
    <text evidence="1">The sequence shown here is derived from an EMBL/GenBank/DDBJ whole genome shotgun (WGS) entry which is preliminary data.</text>
</comment>
<sequence>MQAQARLEFGRAQLERRITRAELAPQASKLGLLPADPRQVVALPAEFLAAEVAAEGNPDRTTLLGLAERASRALVPEATARVRTGN</sequence>
<gene>
    <name evidence="1" type="ORF">E6K72_10535</name>
</gene>
<dbReference type="AlphaFoldDB" id="A0A538SIW5"/>
<reference evidence="1 2" key="1">
    <citation type="journal article" date="2019" name="Nat. Microbiol.">
        <title>Mediterranean grassland soil C-N compound turnover is dependent on rainfall and depth, and is mediated by genomically divergent microorganisms.</title>
        <authorList>
            <person name="Diamond S."/>
            <person name="Andeer P.F."/>
            <person name="Li Z."/>
            <person name="Crits-Christoph A."/>
            <person name="Burstein D."/>
            <person name="Anantharaman K."/>
            <person name="Lane K.R."/>
            <person name="Thomas B.C."/>
            <person name="Pan C."/>
            <person name="Northen T.R."/>
            <person name="Banfield J.F."/>
        </authorList>
    </citation>
    <scope>NUCLEOTIDE SEQUENCE [LARGE SCALE GENOMIC DNA]</scope>
    <source>
        <strain evidence="1">WS_2</strain>
    </source>
</reference>
<proteinExistence type="predicted"/>
<dbReference type="Proteomes" id="UP000317716">
    <property type="component" value="Unassembled WGS sequence"/>
</dbReference>
<accession>A0A538SIW5</accession>
<protein>
    <submittedName>
        <fullName evidence="1">Uncharacterized protein</fullName>
    </submittedName>
</protein>
<name>A0A538SIW5_UNCEI</name>
<evidence type="ECO:0000313" key="1">
    <source>
        <dbReference type="EMBL" id="TMQ51310.1"/>
    </source>
</evidence>
<organism evidence="1 2">
    <name type="scientific">Eiseniibacteriota bacterium</name>
    <dbReference type="NCBI Taxonomy" id="2212470"/>
    <lineage>
        <taxon>Bacteria</taxon>
        <taxon>Candidatus Eiseniibacteriota</taxon>
    </lineage>
</organism>
<dbReference type="EMBL" id="VBOS01000379">
    <property type="protein sequence ID" value="TMQ51310.1"/>
    <property type="molecule type" value="Genomic_DNA"/>
</dbReference>
<evidence type="ECO:0000313" key="2">
    <source>
        <dbReference type="Proteomes" id="UP000317716"/>
    </source>
</evidence>